<name>A0A450YJF9_9GAMM</name>
<gene>
    <name evidence="4" type="ORF">BECKTC1821E_GA0114239_10133</name>
</gene>
<dbReference type="Pfam" id="PF00501">
    <property type="entry name" value="AMP-binding"/>
    <property type="match status" value="1"/>
</dbReference>
<proteinExistence type="predicted"/>
<sequence length="839" mass="94417">MIEKSSLEYPLSPNQQGLWSLEQRFPNRGLYNLSAAWRLPPDISFPTLRRAVERLCARHPALRTTFSDQGGIPFQVAHGNLPIDFREVRMENGDEANLRKILETQISRPLDLERGPPTRWVLISIPEQAPVLLLIVHHIVADAWTYTEMIVQLGMLYREETNGSSKPVPIPTRTYDRFIREQIDWRETPAGECQGLFWKETLSEQFPLLDLPTDRPHRVAPSFKTEYLPFAIPVALQKSMRSLARDANVRPLVLWLSAWFVFLHRMGGQSDLVTTLPVAGRGREYDGVLGFFVNNLPIRVQCLGEERFQTFSKHVADALETALAHQDWPFSLMTRGMDISTFSSLSQTGFAWQNFNRFGKRRSVLVTASGETGEIWHVGGMEWELIRHWHQSQEPDIQLHLMNLPNNQYGIWRYASDLFDRSTIERWSGHFVRLLEGIVAEPTARISQLPLLTEAERQRILVKWNDTAMPYPKDKCVHELFEDRAAKTPDAVALIFDEQGISYFDLNIRANRLAHWLRTLGVGPEALVGLFVERSVEMIVGLLAILKAGGAYVPLDPEYPKDRLAFMAEDAGLKVLLCHGATRDRLPECPARILDMDTEAAAIAGENPDNPAQLATSDNLAYVIYTSGSTGKPKGVMIEHEGLINLAMAQAHIFHVDPSSRVLQFASISFDAAIWEILMAFQAGAALCLADKASLLPGAALRDTLIRRAITHVTLPPSALTVLSTAEEIPALSTLITAGEAWPDCGGAGMDKESALLQCLRPNRNDGLRLHSGILRRGRNPIHRTPHRQHPNLHPGFESSTAPHRRFRRTLHRRRGGGAGLSESPRSYRRAIHSRSLRR</sequence>
<dbReference type="InterPro" id="IPR020845">
    <property type="entry name" value="AMP-binding_CS"/>
</dbReference>
<dbReference type="Gene3D" id="3.30.559.30">
    <property type="entry name" value="Nonribosomal peptide synthetase, condensation domain"/>
    <property type="match status" value="1"/>
</dbReference>
<reference evidence="4" key="1">
    <citation type="submission" date="2019-02" db="EMBL/GenBank/DDBJ databases">
        <authorList>
            <person name="Gruber-Vodicka R. H."/>
            <person name="Seah K. B. B."/>
        </authorList>
    </citation>
    <scope>NUCLEOTIDE SEQUENCE</scope>
    <source>
        <strain evidence="4">BECK_BZ125</strain>
    </source>
</reference>
<dbReference type="InterPro" id="IPR001242">
    <property type="entry name" value="Condensation_dom"/>
</dbReference>
<dbReference type="InterPro" id="IPR020459">
    <property type="entry name" value="AMP-binding"/>
</dbReference>
<evidence type="ECO:0000259" key="3">
    <source>
        <dbReference type="Pfam" id="PF00668"/>
    </source>
</evidence>
<dbReference type="PRINTS" id="PR00154">
    <property type="entry name" value="AMPBINDING"/>
</dbReference>
<evidence type="ECO:0000259" key="2">
    <source>
        <dbReference type="Pfam" id="PF00501"/>
    </source>
</evidence>
<dbReference type="Pfam" id="PF00668">
    <property type="entry name" value="Condensation"/>
    <property type="match status" value="1"/>
</dbReference>
<feature type="compositionally biased region" description="Basic residues" evidence="1">
    <location>
        <begin position="827"/>
        <end position="839"/>
    </location>
</feature>
<dbReference type="GO" id="GO:0044550">
    <property type="term" value="P:secondary metabolite biosynthetic process"/>
    <property type="evidence" value="ECO:0007669"/>
    <property type="project" value="TreeGrafter"/>
</dbReference>
<feature type="region of interest" description="Disordered" evidence="1">
    <location>
        <begin position="778"/>
        <end position="839"/>
    </location>
</feature>
<protein>
    <submittedName>
        <fullName evidence="4">Non-ribosomal peptide synthetase component F</fullName>
    </submittedName>
</protein>
<dbReference type="PROSITE" id="PS00455">
    <property type="entry name" value="AMP_BINDING"/>
    <property type="match status" value="1"/>
</dbReference>
<feature type="domain" description="Condensation" evidence="3">
    <location>
        <begin position="8"/>
        <end position="461"/>
    </location>
</feature>
<feature type="compositionally biased region" description="Basic residues" evidence="1">
    <location>
        <begin position="778"/>
        <end position="791"/>
    </location>
</feature>
<dbReference type="GO" id="GO:0005737">
    <property type="term" value="C:cytoplasm"/>
    <property type="evidence" value="ECO:0007669"/>
    <property type="project" value="TreeGrafter"/>
</dbReference>
<organism evidence="4">
    <name type="scientific">Candidatus Kentrum sp. TC</name>
    <dbReference type="NCBI Taxonomy" id="2126339"/>
    <lineage>
        <taxon>Bacteria</taxon>
        <taxon>Pseudomonadati</taxon>
        <taxon>Pseudomonadota</taxon>
        <taxon>Gammaproteobacteria</taxon>
        <taxon>Candidatus Kentrum</taxon>
    </lineage>
</organism>
<feature type="compositionally biased region" description="Basic residues" evidence="1">
    <location>
        <begin position="803"/>
        <end position="816"/>
    </location>
</feature>
<dbReference type="GO" id="GO:0043041">
    <property type="term" value="P:amino acid activation for nonribosomal peptide biosynthetic process"/>
    <property type="evidence" value="ECO:0007669"/>
    <property type="project" value="TreeGrafter"/>
</dbReference>
<feature type="domain" description="AMP-dependent synthetase/ligase" evidence="2">
    <location>
        <begin position="481"/>
        <end position="741"/>
    </location>
</feature>
<dbReference type="SUPFAM" id="SSF56801">
    <property type="entry name" value="Acetyl-CoA synthetase-like"/>
    <property type="match status" value="1"/>
</dbReference>
<dbReference type="PANTHER" id="PTHR45527:SF1">
    <property type="entry name" value="FATTY ACID SYNTHASE"/>
    <property type="match status" value="1"/>
</dbReference>
<dbReference type="CDD" id="cd19531">
    <property type="entry name" value="LCL_NRPS-like"/>
    <property type="match status" value="1"/>
</dbReference>
<dbReference type="InterPro" id="IPR023213">
    <property type="entry name" value="CAT-like_dom_sf"/>
</dbReference>
<accession>A0A450YJF9</accession>
<dbReference type="GO" id="GO:0003824">
    <property type="term" value="F:catalytic activity"/>
    <property type="evidence" value="ECO:0007669"/>
    <property type="project" value="InterPro"/>
</dbReference>
<dbReference type="GO" id="GO:0031177">
    <property type="term" value="F:phosphopantetheine binding"/>
    <property type="evidence" value="ECO:0007669"/>
    <property type="project" value="TreeGrafter"/>
</dbReference>
<dbReference type="AlphaFoldDB" id="A0A450YJF9"/>
<dbReference type="PANTHER" id="PTHR45527">
    <property type="entry name" value="NONRIBOSOMAL PEPTIDE SYNTHETASE"/>
    <property type="match status" value="1"/>
</dbReference>
<dbReference type="Gene3D" id="3.30.559.10">
    <property type="entry name" value="Chloramphenicol acetyltransferase-like domain"/>
    <property type="match status" value="1"/>
</dbReference>
<dbReference type="FunFam" id="3.40.50.980:FF:000001">
    <property type="entry name" value="Non-ribosomal peptide synthetase"/>
    <property type="match status" value="1"/>
</dbReference>
<evidence type="ECO:0000313" key="4">
    <source>
        <dbReference type="EMBL" id="VFK41657.1"/>
    </source>
</evidence>
<evidence type="ECO:0000256" key="1">
    <source>
        <dbReference type="SAM" id="MobiDB-lite"/>
    </source>
</evidence>
<dbReference type="SUPFAM" id="SSF52777">
    <property type="entry name" value="CoA-dependent acyltransferases"/>
    <property type="match status" value="2"/>
</dbReference>
<dbReference type="InterPro" id="IPR000873">
    <property type="entry name" value="AMP-dep_synth/lig_dom"/>
</dbReference>
<dbReference type="EMBL" id="CAADFT010000013">
    <property type="protein sequence ID" value="VFK41657.1"/>
    <property type="molecule type" value="Genomic_DNA"/>
</dbReference>
<dbReference type="Gene3D" id="3.40.50.980">
    <property type="match status" value="2"/>
</dbReference>